<keyword evidence="1" id="KW-1133">Transmembrane helix</keyword>
<name>A0A7W8E8U1_9BACT</name>
<evidence type="ECO:0000313" key="3">
    <source>
        <dbReference type="Proteomes" id="UP000584867"/>
    </source>
</evidence>
<accession>A0A7W8E8U1</accession>
<sequence>MLLKEVAKPISLMLCLLSLCAVFHTAFLGPPSGLHERIWDSLELLALSGGIALASGLIFGESTQKPQAGNARLASTLPMQLFWWASGLMFLLFVGSWYLETYCIFYRNVHF</sequence>
<comment type="caution">
    <text evidence="2">The sequence shown here is derived from an EMBL/GenBank/DDBJ whole genome shotgun (WGS) entry which is preliminary data.</text>
</comment>
<proteinExistence type="predicted"/>
<gene>
    <name evidence="2" type="ORF">HDF15_001236</name>
</gene>
<feature type="transmembrane region" description="Helical" evidence="1">
    <location>
        <begin position="81"/>
        <end position="99"/>
    </location>
</feature>
<keyword evidence="1" id="KW-0812">Transmembrane</keyword>
<dbReference type="EMBL" id="JACHIO010000004">
    <property type="protein sequence ID" value="MBB5062899.1"/>
    <property type="molecule type" value="Genomic_DNA"/>
</dbReference>
<dbReference type="AlphaFoldDB" id="A0A7W8E8U1"/>
<dbReference type="Proteomes" id="UP000584867">
    <property type="component" value="Unassembled WGS sequence"/>
</dbReference>
<reference evidence="2 3" key="1">
    <citation type="submission" date="2020-08" db="EMBL/GenBank/DDBJ databases">
        <title>Genomic Encyclopedia of Type Strains, Phase IV (KMG-V): Genome sequencing to study the core and pangenomes of soil and plant-associated prokaryotes.</title>
        <authorList>
            <person name="Whitman W."/>
        </authorList>
    </citation>
    <scope>NUCLEOTIDE SEQUENCE [LARGE SCALE GENOMIC DNA]</scope>
    <source>
        <strain evidence="2 3">X5P3</strain>
    </source>
</reference>
<feature type="transmembrane region" description="Helical" evidence="1">
    <location>
        <begin position="44"/>
        <end position="60"/>
    </location>
</feature>
<evidence type="ECO:0000313" key="2">
    <source>
        <dbReference type="EMBL" id="MBB5062899.1"/>
    </source>
</evidence>
<protein>
    <submittedName>
        <fullName evidence="2">Uncharacterized protein</fullName>
    </submittedName>
</protein>
<keyword evidence="1" id="KW-0472">Membrane</keyword>
<evidence type="ECO:0000256" key="1">
    <source>
        <dbReference type="SAM" id="Phobius"/>
    </source>
</evidence>
<organism evidence="2 3">
    <name type="scientific">Granulicella mallensis</name>
    <dbReference type="NCBI Taxonomy" id="940614"/>
    <lineage>
        <taxon>Bacteria</taxon>
        <taxon>Pseudomonadati</taxon>
        <taxon>Acidobacteriota</taxon>
        <taxon>Terriglobia</taxon>
        <taxon>Terriglobales</taxon>
        <taxon>Acidobacteriaceae</taxon>
        <taxon>Granulicella</taxon>
    </lineage>
</organism>
<dbReference type="RefSeq" id="WP_184253671.1">
    <property type="nucleotide sequence ID" value="NZ_JACHIO010000004.1"/>
</dbReference>